<dbReference type="PROSITE" id="PS00455">
    <property type="entry name" value="AMP_BINDING"/>
    <property type="match status" value="1"/>
</dbReference>
<gene>
    <name evidence="5" type="ORF">Ae201684_003093</name>
</gene>
<dbReference type="Pfam" id="PF00501">
    <property type="entry name" value="AMP-binding"/>
    <property type="match status" value="1"/>
</dbReference>
<evidence type="ECO:0000256" key="3">
    <source>
        <dbReference type="SAM" id="SignalP"/>
    </source>
</evidence>
<keyword evidence="6" id="KW-1185">Reference proteome</keyword>
<dbReference type="AlphaFoldDB" id="A0A6G0XND7"/>
<dbReference type="GO" id="GO:0005524">
    <property type="term" value="F:ATP binding"/>
    <property type="evidence" value="ECO:0007669"/>
    <property type="project" value="UniProtKB-KW"/>
</dbReference>
<dbReference type="PANTHER" id="PTHR43272:SF33">
    <property type="entry name" value="AMP-BINDING DOMAIN-CONTAINING PROTEIN-RELATED"/>
    <property type="match status" value="1"/>
</dbReference>
<reference evidence="5 6" key="1">
    <citation type="submission" date="2019-07" db="EMBL/GenBank/DDBJ databases">
        <title>Genomics analysis of Aphanomyces spp. identifies a new class of oomycete effector associated with host adaptation.</title>
        <authorList>
            <person name="Gaulin E."/>
        </authorList>
    </citation>
    <scope>NUCLEOTIDE SEQUENCE [LARGE SCALE GENOMIC DNA]</scope>
    <source>
        <strain evidence="5 6">ATCC 201684</strain>
    </source>
</reference>
<comment type="caution">
    <text evidence="5">The sequence shown here is derived from an EMBL/GenBank/DDBJ whole genome shotgun (WGS) entry which is preliminary data.</text>
</comment>
<feature type="chain" id="PRO_5026271799" description="AMP-dependent synthetase/ligase domain-containing protein" evidence="3">
    <location>
        <begin position="28"/>
        <end position="708"/>
    </location>
</feature>
<dbReference type="GO" id="GO:0005783">
    <property type="term" value="C:endoplasmic reticulum"/>
    <property type="evidence" value="ECO:0007669"/>
    <property type="project" value="TreeGrafter"/>
</dbReference>
<organism evidence="5 6">
    <name type="scientific">Aphanomyces euteiches</name>
    <dbReference type="NCBI Taxonomy" id="100861"/>
    <lineage>
        <taxon>Eukaryota</taxon>
        <taxon>Sar</taxon>
        <taxon>Stramenopiles</taxon>
        <taxon>Oomycota</taxon>
        <taxon>Saprolegniomycetes</taxon>
        <taxon>Saprolegniales</taxon>
        <taxon>Verrucalvaceae</taxon>
        <taxon>Aphanomyces</taxon>
    </lineage>
</organism>
<dbReference type="VEuPathDB" id="FungiDB:AeMF1_011349"/>
<accession>A0A6G0XND7</accession>
<evidence type="ECO:0000256" key="2">
    <source>
        <dbReference type="ARBA" id="ARBA00022840"/>
    </source>
</evidence>
<dbReference type="EMBL" id="VJMJ01000034">
    <property type="protein sequence ID" value="KAF0741907.1"/>
    <property type="molecule type" value="Genomic_DNA"/>
</dbReference>
<evidence type="ECO:0000313" key="6">
    <source>
        <dbReference type="Proteomes" id="UP000481153"/>
    </source>
</evidence>
<proteinExistence type="predicted"/>
<feature type="domain" description="AMP-dependent synthetase/ligase" evidence="4">
    <location>
        <begin position="96"/>
        <end position="520"/>
    </location>
</feature>
<evidence type="ECO:0000256" key="1">
    <source>
        <dbReference type="ARBA" id="ARBA00022741"/>
    </source>
</evidence>
<dbReference type="GO" id="GO:0004467">
    <property type="term" value="F:long-chain fatty acid-CoA ligase activity"/>
    <property type="evidence" value="ECO:0007669"/>
    <property type="project" value="TreeGrafter"/>
</dbReference>
<dbReference type="Proteomes" id="UP000481153">
    <property type="component" value="Unassembled WGS sequence"/>
</dbReference>
<dbReference type="PANTHER" id="PTHR43272">
    <property type="entry name" value="LONG-CHAIN-FATTY-ACID--COA LIGASE"/>
    <property type="match status" value="1"/>
</dbReference>
<sequence>MLASLTTSHFALAVAAVAALGVLQTLAMSRATQKVPKGYIQIAESSKPGHGAVHSIGSFPKPRIPTMFEALQKAVKESPNVNFLGHRPFDAHGVALDYVWETYAQVYRRIENFAAGLMHEKLLELTADNERPLSIYMKNRPEWAISQYTAQYCGGFAVAMYDTLGASSTEYILSQTLSPTVVCTSTELPTLFNVKKGVATFKHVIVVDSEAISEVDAASAAEVGLTLYTLYQLEVSGASHPLAPKPSSPSDIHCLIYTSGTTGNPKGVPISHTNMLTSYEGVYESMGQGESAPAFHKGTTHVSYLPLAHVIEQEIHTVIILAQGSIAYYQGNTLKLIEDVALIRPILFFSVPRLLNKIYDKVVHGARAAGGVKAWLFDWALQSKLANLAHGERHHSIFDKLVFSKVEQRLGLDRCRFLGTASAPLSNDVMDFFRVAVSCPVYEVYGQSETGGGATATHITDTIPGSIGLPLSCTEIKLVSVPDMGYNVTDTFHGEGEHRMAVNGRGEIWMRGPNIFSGYYKAPQLTEGAFDDEGWLLSGDIGVWTLDGRLKIVDRKKNIFKLSQGEYVAPEKIENILVTSQYVAQPFVYGDSLHAVLVAIIVPEEAPLVALATTLGVTGTLEQICANDHVVDALLKDLAAVCKKSKLHGFEIPKAIRLHTTPFSVDNDLLTPTFKLKRHEAKKAFMDEIDQLYVKCGDLVAGHNVHQG</sequence>
<evidence type="ECO:0000313" key="5">
    <source>
        <dbReference type="EMBL" id="KAF0741907.1"/>
    </source>
</evidence>
<dbReference type="InterPro" id="IPR020845">
    <property type="entry name" value="AMP-binding_CS"/>
</dbReference>
<keyword evidence="1" id="KW-0547">Nucleotide-binding</keyword>
<dbReference type="InterPro" id="IPR000873">
    <property type="entry name" value="AMP-dep_synth/lig_dom"/>
</dbReference>
<dbReference type="Gene3D" id="3.40.50.12780">
    <property type="entry name" value="N-terminal domain of ligase-like"/>
    <property type="match status" value="1"/>
</dbReference>
<dbReference type="InterPro" id="IPR042099">
    <property type="entry name" value="ANL_N_sf"/>
</dbReference>
<evidence type="ECO:0000259" key="4">
    <source>
        <dbReference type="Pfam" id="PF00501"/>
    </source>
</evidence>
<keyword evidence="3" id="KW-0732">Signal</keyword>
<protein>
    <recommendedName>
        <fullName evidence="4">AMP-dependent synthetase/ligase domain-containing protein</fullName>
    </recommendedName>
</protein>
<name>A0A6G0XND7_9STRA</name>
<feature type="signal peptide" evidence="3">
    <location>
        <begin position="1"/>
        <end position="27"/>
    </location>
</feature>
<keyword evidence="2" id="KW-0067">ATP-binding</keyword>
<dbReference type="SUPFAM" id="SSF56801">
    <property type="entry name" value="Acetyl-CoA synthetase-like"/>
    <property type="match status" value="1"/>
</dbReference>
<dbReference type="GO" id="GO:0016020">
    <property type="term" value="C:membrane"/>
    <property type="evidence" value="ECO:0007669"/>
    <property type="project" value="TreeGrafter"/>
</dbReference>